<dbReference type="GO" id="GO:0080008">
    <property type="term" value="C:Cul4-RING E3 ubiquitin ligase complex"/>
    <property type="evidence" value="ECO:0007669"/>
    <property type="project" value="TreeGrafter"/>
</dbReference>
<organism evidence="3 4">
    <name type="scientific">Cryphonectria parasitica (strain ATCC 38755 / EP155)</name>
    <dbReference type="NCBI Taxonomy" id="660469"/>
    <lineage>
        <taxon>Eukaryota</taxon>
        <taxon>Fungi</taxon>
        <taxon>Dikarya</taxon>
        <taxon>Ascomycota</taxon>
        <taxon>Pezizomycotina</taxon>
        <taxon>Sordariomycetes</taxon>
        <taxon>Sordariomycetidae</taxon>
        <taxon>Diaporthales</taxon>
        <taxon>Cryphonectriaceae</taxon>
        <taxon>Cryphonectria-Endothia species complex</taxon>
        <taxon>Cryphonectria</taxon>
    </lineage>
</organism>
<dbReference type="PANTHER" id="PTHR44472:SF1">
    <property type="entry name" value="DDB1 AND CUL4 ASSOCIATED FACTOR 4"/>
    <property type="match status" value="1"/>
</dbReference>
<proteinExistence type="predicted"/>
<keyword evidence="4" id="KW-1185">Reference proteome</keyword>
<sequence>RGEVLTVDWHPTGGPVCYGGARDGVFFRLDPRAGDCQQDTSPGFHGFRHPSSVAHLRALDDGHQLLAAGPRGAMAVYDLRWMTQEVRRSNSRSGRRAAAVTPSRSVVQMPEYSNAAHIHIGLDITRVSGAGRVVAAGMDDGSVGVFSLRTGKKLRAGALDNFDRLKLGDGGGVVKALQWQAMPWEKDPSLWVAAGSVVRKFSFGLDEDEDGDC</sequence>
<dbReference type="Gene3D" id="2.130.10.10">
    <property type="entry name" value="YVTN repeat-like/Quinoprotein amine dehydrogenase"/>
    <property type="match status" value="1"/>
</dbReference>
<feature type="non-terminal residue" evidence="3">
    <location>
        <position position="1"/>
    </location>
</feature>
<evidence type="ECO:0000313" key="4">
    <source>
        <dbReference type="Proteomes" id="UP000803844"/>
    </source>
</evidence>
<dbReference type="AlphaFoldDB" id="A0A9P5CQ98"/>
<dbReference type="SUPFAM" id="SSF101898">
    <property type="entry name" value="NHL repeat"/>
    <property type="match status" value="1"/>
</dbReference>
<evidence type="ECO:0000313" key="3">
    <source>
        <dbReference type="EMBL" id="KAF3765815.1"/>
    </source>
</evidence>
<dbReference type="Proteomes" id="UP000803844">
    <property type="component" value="Unassembled WGS sequence"/>
</dbReference>
<dbReference type="InterPro" id="IPR052254">
    <property type="entry name" value="CUL4-DDB1_E3_ligase_receptor"/>
</dbReference>
<dbReference type="PANTHER" id="PTHR44472">
    <property type="entry name" value="DDB1- AND CUL4-ASSOCIATED FACTOR 4-RELATED"/>
    <property type="match status" value="1"/>
</dbReference>
<accession>A0A9P5CQ98</accession>
<dbReference type="InterPro" id="IPR015943">
    <property type="entry name" value="WD40/YVTN_repeat-like_dom_sf"/>
</dbReference>
<keyword evidence="1" id="KW-0853">WD repeat</keyword>
<gene>
    <name evidence="3" type="ORF">M406DRAFT_255279</name>
</gene>
<comment type="caution">
    <text evidence="3">The sequence shown here is derived from an EMBL/GenBank/DDBJ whole genome shotgun (WGS) entry which is preliminary data.</text>
</comment>
<dbReference type="GeneID" id="63834151"/>
<dbReference type="EMBL" id="MU032347">
    <property type="protein sequence ID" value="KAF3765815.1"/>
    <property type="molecule type" value="Genomic_DNA"/>
</dbReference>
<keyword evidence="2" id="KW-0677">Repeat</keyword>
<dbReference type="OrthoDB" id="128867at2759"/>
<reference evidence="3" key="1">
    <citation type="journal article" date="2020" name="Phytopathology">
        <title>Genome sequence of the chestnut blight fungus Cryphonectria parasitica EP155: A fundamental resource for an archetypical invasive plant pathogen.</title>
        <authorList>
            <person name="Crouch J.A."/>
            <person name="Dawe A."/>
            <person name="Aerts A."/>
            <person name="Barry K."/>
            <person name="Churchill A.C.L."/>
            <person name="Grimwood J."/>
            <person name="Hillman B."/>
            <person name="Milgroom M.G."/>
            <person name="Pangilinan J."/>
            <person name="Smith M."/>
            <person name="Salamov A."/>
            <person name="Schmutz J."/>
            <person name="Yadav J."/>
            <person name="Grigoriev I.V."/>
            <person name="Nuss D."/>
        </authorList>
    </citation>
    <scope>NUCLEOTIDE SEQUENCE</scope>
    <source>
        <strain evidence="3">EP155</strain>
    </source>
</reference>
<name>A0A9P5CQ98_CRYP1</name>
<protein>
    <submittedName>
        <fullName evidence="3">Uncharacterized protein</fullName>
    </submittedName>
</protein>
<evidence type="ECO:0000256" key="2">
    <source>
        <dbReference type="ARBA" id="ARBA00022737"/>
    </source>
</evidence>
<dbReference type="RefSeq" id="XP_040776776.1">
    <property type="nucleotide sequence ID" value="XM_040917022.1"/>
</dbReference>
<evidence type="ECO:0000256" key="1">
    <source>
        <dbReference type="ARBA" id="ARBA00022574"/>
    </source>
</evidence>